<keyword evidence="1" id="KW-1133">Transmembrane helix</keyword>
<dbReference type="AlphaFoldDB" id="A0A4P6MCY1"/>
<keyword evidence="1" id="KW-0472">Membrane</keyword>
<name>A0A4P6MCY1_9MOLU</name>
<reference evidence="2 3" key="1">
    <citation type="submission" date="2019-02" db="EMBL/GenBank/DDBJ databases">
        <title>Draft Genome Sequence of Maize Bushy Stunt-like Phytoplasma group 16SrI-B (Aster yellows) in South Africa.</title>
        <authorList>
            <person name="Coetzee B."/>
            <person name="Douglas-Smit N."/>
            <person name="Maree H.J."/>
            <person name="Burger J.T."/>
            <person name="Kruger K."/>
            <person name="Pietersen G."/>
        </authorList>
    </citation>
    <scope>NUCLEOTIDE SEQUENCE [LARGE SCALE GENOMIC DNA]</scope>
    <source>
        <strain evidence="2 3">De Villa</strain>
    </source>
</reference>
<sequence>MSDGMTEAYRGTYFKDRPQKTKMKNNKIKKTKEKPKKMNILKHALLVLLIPITTFLTYQAISYFQPNLQTLCYISATLTIILIFFSIYLLNKTERYQNHVYFYNFNNYYKLFP</sequence>
<evidence type="ECO:0000313" key="2">
    <source>
        <dbReference type="EMBL" id="QBF23788.1"/>
    </source>
</evidence>
<accession>A0A4P6MCY1</accession>
<dbReference type="Proteomes" id="UP000289726">
    <property type="component" value="Chromosome"/>
</dbReference>
<proteinExistence type="predicted"/>
<keyword evidence="3" id="KW-1185">Reference proteome</keyword>
<dbReference type="EMBL" id="CP035949">
    <property type="protein sequence ID" value="QBF23788.1"/>
    <property type="molecule type" value="Genomic_DNA"/>
</dbReference>
<keyword evidence="1" id="KW-0812">Transmembrane</keyword>
<evidence type="ECO:0000313" key="3">
    <source>
        <dbReference type="Proteomes" id="UP000289726"/>
    </source>
</evidence>
<protein>
    <submittedName>
        <fullName evidence="2">Uncharacterized protein</fullName>
    </submittedName>
</protein>
<gene>
    <name evidence="2" type="ORF">EXT02_00970</name>
</gene>
<feature type="transmembrane region" description="Helical" evidence="1">
    <location>
        <begin position="40"/>
        <end position="61"/>
    </location>
</feature>
<evidence type="ECO:0000256" key="1">
    <source>
        <dbReference type="SAM" id="Phobius"/>
    </source>
</evidence>
<feature type="transmembrane region" description="Helical" evidence="1">
    <location>
        <begin position="73"/>
        <end position="90"/>
    </location>
</feature>
<organism evidence="2 3">
    <name type="scientific">'Catharanthus roseus' aster yellows phytoplasma</name>
    <dbReference type="NCBI Taxonomy" id="1193712"/>
    <lineage>
        <taxon>Bacteria</taxon>
        <taxon>Bacillati</taxon>
        <taxon>Mycoplasmatota</taxon>
        <taxon>Mollicutes</taxon>
        <taxon>Acholeplasmatales</taxon>
        <taxon>Acholeplasmataceae</taxon>
        <taxon>Candidatus Phytoplasma</taxon>
        <taxon>16SrI (Aster yellows group)</taxon>
    </lineage>
</organism>